<dbReference type="PROSITE" id="PS51257">
    <property type="entry name" value="PROKAR_LIPOPROTEIN"/>
    <property type="match status" value="1"/>
</dbReference>
<reference evidence="1 2" key="1">
    <citation type="submission" date="2019-09" db="EMBL/GenBank/DDBJ databases">
        <title>Chitinophaga ginsengihumi sp. nov., isolated from soil of ginseng rhizosphere.</title>
        <authorList>
            <person name="Lee J."/>
        </authorList>
    </citation>
    <scope>NUCLEOTIDE SEQUENCE [LARGE SCALE GENOMIC DNA]</scope>
    <source>
        <strain evidence="1 2">BN140078</strain>
    </source>
</reference>
<dbReference type="AlphaFoldDB" id="A0A5B2VZ05"/>
<keyword evidence="2" id="KW-1185">Reference proteome</keyword>
<protein>
    <submittedName>
        <fullName evidence="1">TraB/GumN family protein</fullName>
    </submittedName>
</protein>
<gene>
    <name evidence="1" type="ORF">F0L74_13300</name>
</gene>
<dbReference type="InterPro" id="IPR047111">
    <property type="entry name" value="YbaP-like"/>
</dbReference>
<comment type="caution">
    <text evidence="1">The sequence shown here is derived from an EMBL/GenBank/DDBJ whole genome shotgun (WGS) entry which is preliminary data.</text>
</comment>
<dbReference type="Proteomes" id="UP000324611">
    <property type="component" value="Unassembled WGS sequence"/>
</dbReference>
<dbReference type="RefSeq" id="WP_149838341.1">
    <property type="nucleotide sequence ID" value="NZ_VUOC01000002.1"/>
</dbReference>
<dbReference type="CDD" id="cd14789">
    <property type="entry name" value="Tiki"/>
    <property type="match status" value="1"/>
</dbReference>
<dbReference type="PANTHER" id="PTHR40590:SF1">
    <property type="entry name" value="CYTOPLASMIC PROTEIN"/>
    <property type="match status" value="1"/>
</dbReference>
<proteinExistence type="predicted"/>
<dbReference type="PANTHER" id="PTHR40590">
    <property type="entry name" value="CYTOPLASMIC PROTEIN-RELATED"/>
    <property type="match status" value="1"/>
</dbReference>
<dbReference type="Pfam" id="PF01963">
    <property type="entry name" value="TraB_PrgY_gumN"/>
    <property type="match status" value="1"/>
</dbReference>
<reference evidence="1 2" key="2">
    <citation type="submission" date="2019-09" db="EMBL/GenBank/DDBJ databases">
        <authorList>
            <person name="Jin C."/>
        </authorList>
    </citation>
    <scope>NUCLEOTIDE SEQUENCE [LARGE SCALE GENOMIC DNA]</scope>
    <source>
        <strain evidence="1 2">BN140078</strain>
    </source>
</reference>
<accession>A0A5B2VZ05</accession>
<organism evidence="1 2">
    <name type="scientific">Chitinophaga agrisoli</name>
    <dbReference type="NCBI Taxonomy" id="2607653"/>
    <lineage>
        <taxon>Bacteria</taxon>
        <taxon>Pseudomonadati</taxon>
        <taxon>Bacteroidota</taxon>
        <taxon>Chitinophagia</taxon>
        <taxon>Chitinophagales</taxon>
        <taxon>Chitinophagaceae</taxon>
        <taxon>Chitinophaga</taxon>
    </lineage>
</organism>
<evidence type="ECO:0000313" key="2">
    <source>
        <dbReference type="Proteomes" id="UP000324611"/>
    </source>
</evidence>
<name>A0A5B2VZ05_9BACT</name>
<dbReference type="EMBL" id="VUOC01000002">
    <property type="protein sequence ID" value="KAA2243466.1"/>
    <property type="molecule type" value="Genomic_DNA"/>
</dbReference>
<dbReference type="InterPro" id="IPR002816">
    <property type="entry name" value="TraB/PrgY/GumN_fam"/>
</dbReference>
<evidence type="ECO:0000313" key="1">
    <source>
        <dbReference type="EMBL" id="KAA2243466.1"/>
    </source>
</evidence>
<sequence>MRPFIPLILCAILLQACKEKPAPSSLLWRVTGNGLTQPSYLFGTVHVLSSRDSIFPPTVIRALHDCRQLSLEAGVDDSIDRKALLKLALGPEGYSYKRLFTAERYEKLKQFFQTRMNIDIAKLDRLKPGHIYTMASVELLAPEKSHPFRMDMDLLKKARSGHMPVKHLERAEDVITTLNSLPDSLTATVMMYIVCYPDFIKDQFKQALAAYREQDIEQLYRLGRGNWQVDKTSPVMEGRNHKWIPVMRQQMQEAPTFFAFGCGHLGGPEGVVKLLRQQGYTVEAVRE</sequence>